<evidence type="ECO:0000256" key="1">
    <source>
        <dbReference type="SAM" id="Phobius"/>
    </source>
</evidence>
<organism evidence="2 3">
    <name type="scientific">Datura stramonium</name>
    <name type="common">Jimsonweed</name>
    <name type="synonym">Common thornapple</name>
    <dbReference type="NCBI Taxonomy" id="4076"/>
    <lineage>
        <taxon>Eukaryota</taxon>
        <taxon>Viridiplantae</taxon>
        <taxon>Streptophyta</taxon>
        <taxon>Embryophyta</taxon>
        <taxon>Tracheophyta</taxon>
        <taxon>Spermatophyta</taxon>
        <taxon>Magnoliopsida</taxon>
        <taxon>eudicotyledons</taxon>
        <taxon>Gunneridae</taxon>
        <taxon>Pentapetalae</taxon>
        <taxon>asterids</taxon>
        <taxon>lamiids</taxon>
        <taxon>Solanales</taxon>
        <taxon>Solanaceae</taxon>
        <taxon>Solanoideae</taxon>
        <taxon>Datureae</taxon>
        <taxon>Datura</taxon>
    </lineage>
</organism>
<gene>
    <name evidence="2" type="ORF">HAX54_033584</name>
</gene>
<dbReference type="EMBL" id="JACEIK010004300">
    <property type="protein sequence ID" value="MCD9644958.1"/>
    <property type="molecule type" value="Genomic_DNA"/>
</dbReference>
<evidence type="ECO:0000313" key="2">
    <source>
        <dbReference type="EMBL" id="MCD9644958.1"/>
    </source>
</evidence>
<evidence type="ECO:0000313" key="3">
    <source>
        <dbReference type="Proteomes" id="UP000823775"/>
    </source>
</evidence>
<sequence>GEEGDLVVLIRRRPGDRGEKKKVVAWSCRLVLLLLVADDEREKERESRLGENERSGDVACGRWEEGDGGDGEREVDLLGNYGGSRGRWWHLAVVLFTGEDGVWFRDAGVSAVVCWPGVVWREDAVVMAWWFWVVRLSVVRRRRGLGGGDYGGFSGVAPELFGGGGREREKREIERRERFRCCCFVVVVAWCWFGFSGGPVMCVGEEKGGAVVFGCFGVLGGGVLAVCMLLRRRSGVAK</sequence>
<reference evidence="2 3" key="1">
    <citation type="journal article" date="2021" name="BMC Genomics">
        <title>Datura genome reveals duplications of psychoactive alkaloid biosynthetic genes and high mutation rate following tissue culture.</title>
        <authorList>
            <person name="Rajewski A."/>
            <person name="Carter-House D."/>
            <person name="Stajich J."/>
            <person name="Litt A."/>
        </authorList>
    </citation>
    <scope>NUCLEOTIDE SEQUENCE [LARGE SCALE GENOMIC DNA]</scope>
    <source>
        <strain evidence="2">AR-01</strain>
    </source>
</reference>
<name>A0ABS8VD76_DATST</name>
<protein>
    <submittedName>
        <fullName evidence="2">Uncharacterized protein</fullName>
    </submittedName>
</protein>
<feature type="transmembrane region" description="Helical" evidence="1">
    <location>
        <begin position="179"/>
        <end position="198"/>
    </location>
</feature>
<accession>A0ABS8VD76</accession>
<keyword evidence="1" id="KW-0812">Transmembrane</keyword>
<comment type="caution">
    <text evidence="2">The sequence shown here is derived from an EMBL/GenBank/DDBJ whole genome shotgun (WGS) entry which is preliminary data.</text>
</comment>
<dbReference type="Proteomes" id="UP000823775">
    <property type="component" value="Unassembled WGS sequence"/>
</dbReference>
<keyword evidence="1" id="KW-1133">Transmembrane helix</keyword>
<feature type="transmembrane region" description="Helical" evidence="1">
    <location>
        <begin position="210"/>
        <end position="230"/>
    </location>
</feature>
<keyword evidence="1" id="KW-0472">Membrane</keyword>
<proteinExistence type="predicted"/>
<feature type="non-terminal residue" evidence="2">
    <location>
        <position position="1"/>
    </location>
</feature>
<keyword evidence="3" id="KW-1185">Reference proteome</keyword>